<evidence type="ECO:0000313" key="4">
    <source>
        <dbReference type="Proteomes" id="UP000319801"/>
    </source>
</evidence>
<dbReference type="EMBL" id="VCAZ01000025">
    <property type="protein sequence ID" value="TSL04341.1"/>
    <property type="molecule type" value="Genomic_DNA"/>
</dbReference>
<evidence type="ECO:0000256" key="1">
    <source>
        <dbReference type="SAM" id="MobiDB-lite"/>
    </source>
</evidence>
<feature type="compositionally biased region" description="Polar residues" evidence="1">
    <location>
        <begin position="597"/>
        <end position="608"/>
    </location>
</feature>
<comment type="caution">
    <text evidence="3">The sequence shown here is derived from an EMBL/GenBank/DDBJ whole genome shotgun (WGS) entry which is preliminary data.</text>
</comment>
<dbReference type="PANTHER" id="PTHR33775:SF1">
    <property type="entry name" value="PROLINE-RICH BASIC PROTEIN 1"/>
    <property type="match status" value="1"/>
</dbReference>
<feature type="compositionally biased region" description="Basic and acidic residues" evidence="1">
    <location>
        <begin position="46"/>
        <end position="60"/>
    </location>
</feature>
<dbReference type="InterPro" id="IPR052303">
    <property type="entry name" value="CEFIP"/>
</dbReference>
<keyword evidence="4" id="KW-1185">Reference proteome</keyword>
<feature type="region of interest" description="Disordered" evidence="1">
    <location>
        <begin position="685"/>
        <end position="712"/>
    </location>
</feature>
<dbReference type="InterPro" id="IPR027838">
    <property type="entry name" value="DUF4585"/>
</dbReference>
<feature type="region of interest" description="Disordered" evidence="1">
    <location>
        <begin position="32"/>
        <end position="107"/>
    </location>
</feature>
<protein>
    <recommendedName>
        <fullName evidence="2">DUF4585 domain-containing protein</fullName>
    </recommendedName>
</protein>
<dbReference type="PANTHER" id="PTHR33775">
    <property type="entry name" value="CARDIAC-ENRICHED FHL2-INTERACTING PROTEIN-RELATED"/>
    <property type="match status" value="1"/>
</dbReference>
<dbReference type="GO" id="GO:0005654">
    <property type="term" value="C:nucleoplasm"/>
    <property type="evidence" value="ECO:0007669"/>
    <property type="project" value="TreeGrafter"/>
</dbReference>
<feature type="region of interest" description="Disordered" evidence="1">
    <location>
        <begin position="572"/>
        <end position="608"/>
    </location>
</feature>
<reference evidence="3 4" key="1">
    <citation type="journal article" date="2019" name="Genome Biol. Evol.">
        <title>Whole-Genome Sequencing of the Giant Devil Catfish, Bagarius yarrelli.</title>
        <authorList>
            <person name="Jiang W."/>
            <person name="Lv Y."/>
            <person name="Cheng L."/>
            <person name="Yang K."/>
            <person name="Chao B."/>
            <person name="Wang X."/>
            <person name="Li Y."/>
            <person name="Pan X."/>
            <person name="You X."/>
            <person name="Zhang Y."/>
            <person name="Yang J."/>
            <person name="Li J."/>
            <person name="Zhang X."/>
            <person name="Liu S."/>
            <person name="Sun C."/>
            <person name="Yang J."/>
            <person name="Shi Q."/>
        </authorList>
    </citation>
    <scope>NUCLEOTIDE SEQUENCE [LARGE SCALE GENOMIC DNA]</scope>
    <source>
        <strain evidence="3">JWS20170419001</strain>
        <tissue evidence="3">Muscle</tissue>
    </source>
</reference>
<feature type="compositionally biased region" description="Polar residues" evidence="1">
    <location>
        <begin position="695"/>
        <end position="712"/>
    </location>
</feature>
<gene>
    <name evidence="3" type="ORF">Baya_4021</name>
</gene>
<dbReference type="AlphaFoldDB" id="A0A556TXB2"/>
<dbReference type="OrthoDB" id="8943752at2759"/>
<dbReference type="Pfam" id="PF15232">
    <property type="entry name" value="DUF4585"/>
    <property type="match status" value="1"/>
</dbReference>
<proteinExistence type="predicted"/>
<sequence length="839" mass="91819">MISTNNNNTSACSESSSFECIDVALENHKEVNRNTKTVPKRKIQLKRRDNAENHANEKDNTQSTPSWPRDTIQRQHSTPAAFHQSSHGSETKSGPTEQRQKLQKSVSLDETFSKTKMASCIIKNILLKRMQHEQNFHSVDIPDQTFCAIKTDGKANNIDCLTSCVKEECTEINEGNLATVSLIGSHADFQTDSQTISSIKEHISVSSKILPKLTSKHSFNPLLGGVGRTQFQESCTEIAACSETEKKEKLNPSKEGTGEKLSCDSAKGKTWNLSAVSSGAVGKQARVKSTPEECVNAQAAQQQHCVKKQNVEKQEIPGEKIENTQSLYANIVDKVLPRSALCNLRKGQQNGEGELRPLGQSVNMGIQSQGKFKAIAPVHVVRDMRSLVKNTYSLSFRGPTEAVQELDVLSFATAGTHPVIGKRENKVTGHKQKKKLHVPTLPLALDRNIDALSLENTSSECSSKTRSILESNDKIPYTGFTKVSPISAAQTNSCALSNSQEAQNSTTATSQTNVQHSNKYTKKATCSRKQIRKGTFINTYKNEQLADSKNPECEKPLYLMQPFTSASLYLSPTQTSDKQGGFKPSDQVCPAQKDGEQSSGLPAKSQGSAGPPCILTVAPAPVFPSYFYKTNVLSYQTLSPNMGTVSYVQGPVLLQTPPYKLAASASGSIPLKKTLSVEESLLSQPYTTDGYPVPQESSKQMENGDTSQKMSYPDTQPCSAFITTLGAEGIHGGASILYPETSVRQHVSNPRHRLLDPETGQCFYVDMPHLPQWKMLFDPETCQYVEVVVPQQTLPTTVLTTPCALPYPSLNIPGMYTPHACLSYVQTHQQVPPPPPPEP</sequence>
<evidence type="ECO:0000259" key="2">
    <source>
        <dbReference type="Pfam" id="PF15232"/>
    </source>
</evidence>
<name>A0A556TXB2_BAGYA</name>
<accession>A0A556TXB2</accession>
<evidence type="ECO:0000313" key="3">
    <source>
        <dbReference type="EMBL" id="TSL04341.1"/>
    </source>
</evidence>
<organism evidence="3 4">
    <name type="scientific">Bagarius yarrelli</name>
    <name type="common">Goonch</name>
    <name type="synonym">Bagrus yarrelli</name>
    <dbReference type="NCBI Taxonomy" id="175774"/>
    <lineage>
        <taxon>Eukaryota</taxon>
        <taxon>Metazoa</taxon>
        <taxon>Chordata</taxon>
        <taxon>Craniata</taxon>
        <taxon>Vertebrata</taxon>
        <taxon>Euteleostomi</taxon>
        <taxon>Actinopterygii</taxon>
        <taxon>Neopterygii</taxon>
        <taxon>Teleostei</taxon>
        <taxon>Ostariophysi</taxon>
        <taxon>Siluriformes</taxon>
        <taxon>Sisoridae</taxon>
        <taxon>Sisorinae</taxon>
        <taxon>Bagarius</taxon>
    </lineage>
</organism>
<feature type="compositionally biased region" description="Polar residues" evidence="1">
    <location>
        <begin position="74"/>
        <end position="107"/>
    </location>
</feature>
<dbReference type="Proteomes" id="UP000319801">
    <property type="component" value="Unassembled WGS sequence"/>
</dbReference>
<feature type="domain" description="DUF4585" evidence="2">
    <location>
        <begin position="749"/>
        <end position="816"/>
    </location>
</feature>